<dbReference type="PANTHER" id="PTHR43649">
    <property type="entry name" value="ARABINOSE-BINDING PROTEIN-RELATED"/>
    <property type="match status" value="1"/>
</dbReference>
<gene>
    <name evidence="8" type="ORF">Ana3638_22170</name>
</gene>
<sequence length="478" mass="51436">MHKTIKKAVCILLSAAMIISLSACSNSKGTQDSTNATMGSSSSTADSNTNGGSDEKVTISFYSWWADAEQEMGNALIEAFEKKYPNINVEPTYIAQSDYLSKLNTLVAADTLPDVYYLNEYLINDWGSSGVSADLAPEFKKMNINPDDKWIDTALYKSGDALYGINYGSTTIVLYYNKDMLKTAGIEAPGTDATKPWTWDEYVNAAIAMTKDVNGKGPKDSGFDYNSCTQFGTTMTNSWIYWLPLLYSGGTSIANDAGDALNITSDAAINTLQSIADLSLVHQCAPTAGVMDSAFSDTSAMLMNGQLGMFIGGTFLLGNFTKEKFDVGITQIPTSNGAAASNMVWSAAYSMSAKTEHPDEAALFLDFMADFDNTVQVSLDTGVGIGTLPSTKTTLDPSSEQYANWNKAYDPTMAEVSSGILTGASRVGENVTLKNFSTIMDETLVPAMDLVWLGSKSAKETMAEVEDTLKSKLEGSWK</sequence>
<feature type="compositionally biased region" description="Polar residues" evidence="6">
    <location>
        <begin position="29"/>
        <end position="52"/>
    </location>
</feature>
<evidence type="ECO:0000256" key="4">
    <source>
        <dbReference type="ARBA" id="ARBA00023139"/>
    </source>
</evidence>
<evidence type="ECO:0000256" key="1">
    <source>
        <dbReference type="ARBA" id="ARBA00022475"/>
    </source>
</evidence>
<proteinExistence type="predicted"/>
<keyword evidence="9" id="KW-1185">Reference proteome</keyword>
<evidence type="ECO:0000256" key="3">
    <source>
        <dbReference type="ARBA" id="ARBA00023136"/>
    </source>
</evidence>
<dbReference type="InterPro" id="IPR006059">
    <property type="entry name" value="SBP"/>
</dbReference>
<dbReference type="Proteomes" id="UP000464314">
    <property type="component" value="Chromosome"/>
</dbReference>
<evidence type="ECO:0000256" key="2">
    <source>
        <dbReference type="ARBA" id="ARBA00022729"/>
    </source>
</evidence>
<keyword evidence="2 7" id="KW-0732">Signal</keyword>
<dbReference type="InterPro" id="IPR050490">
    <property type="entry name" value="Bact_solute-bd_prot1"/>
</dbReference>
<keyword evidence="3" id="KW-0472">Membrane</keyword>
<evidence type="ECO:0000313" key="9">
    <source>
        <dbReference type="Proteomes" id="UP000464314"/>
    </source>
</evidence>
<feature type="signal peptide" evidence="7">
    <location>
        <begin position="1"/>
        <end position="25"/>
    </location>
</feature>
<reference evidence="8 9" key="1">
    <citation type="submission" date="2020-01" db="EMBL/GenBank/DDBJ databases">
        <title>Genome analysis of Anaerocolumna sp. CBA3638.</title>
        <authorList>
            <person name="Kim J."/>
            <person name="Roh S.W."/>
        </authorList>
    </citation>
    <scope>NUCLEOTIDE SEQUENCE [LARGE SCALE GENOMIC DNA]</scope>
    <source>
        <strain evidence="8 9">CBA3638</strain>
    </source>
</reference>
<dbReference type="AlphaFoldDB" id="A0A6P1TUN7"/>
<dbReference type="CDD" id="cd13585">
    <property type="entry name" value="PBP2_TMBP_like"/>
    <property type="match status" value="1"/>
</dbReference>
<feature type="chain" id="PRO_5038712452" evidence="7">
    <location>
        <begin position="26"/>
        <end position="478"/>
    </location>
</feature>
<keyword evidence="5" id="KW-0449">Lipoprotein</keyword>
<protein>
    <submittedName>
        <fullName evidence="8">Extracellular solute-binding protein</fullName>
    </submittedName>
</protein>
<dbReference type="PANTHER" id="PTHR43649:SF33">
    <property type="entry name" value="POLYGALACTURONAN_RHAMNOGALACTURONAN-BINDING PROTEIN YTCQ"/>
    <property type="match status" value="1"/>
</dbReference>
<evidence type="ECO:0000313" key="8">
    <source>
        <dbReference type="EMBL" id="QHQ63145.1"/>
    </source>
</evidence>
<keyword evidence="4" id="KW-0564">Palmitate</keyword>
<dbReference type="Gene3D" id="3.40.190.10">
    <property type="entry name" value="Periplasmic binding protein-like II"/>
    <property type="match status" value="1"/>
</dbReference>
<feature type="region of interest" description="Disordered" evidence="6">
    <location>
        <begin position="29"/>
        <end position="53"/>
    </location>
</feature>
<dbReference type="KEGG" id="anr:Ana3638_22170"/>
<keyword evidence="1" id="KW-1003">Cell membrane</keyword>
<name>A0A6P1TUN7_9FIRM</name>
<dbReference type="Pfam" id="PF01547">
    <property type="entry name" value="SBP_bac_1"/>
    <property type="match status" value="1"/>
</dbReference>
<dbReference type="RefSeq" id="WP_161839966.1">
    <property type="nucleotide sequence ID" value="NZ_CP048000.1"/>
</dbReference>
<evidence type="ECO:0000256" key="7">
    <source>
        <dbReference type="SAM" id="SignalP"/>
    </source>
</evidence>
<evidence type="ECO:0000256" key="5">
    <source>
        <dbReference type="ARBA" id="ARBA00023288"/>
    </source>
</evidence>
<dbReference type="PROSITE" id="PS51257">
    <property type="entry name" value="PROKAR_LIPOPROTEIN"/>
    <property type="match status" value="1"/>
</dbReference>
<accession>A0A6P1TUN7</accession>
<dbReference type="EMBL" id="CP048000">
    <property type="protein sequence ID" value="QHQ63145.1"/>
    <property type="molecule type" value="Genomic_DNA"/>
</dbReference>
<evidence type="ECO:0000256" key="6">
    <source>
        <dbReference type="SAM" id="MobiDB-lite"/>
    </source>
</evidence>
<organism evidence="8 9">
    <name type="scientific">Anaerocolumna sedimenticola</name>
    <dbReference type="NCBI Taxonomy" id="2696063"/>
    <lineage>
        <taxon>Bacteria</taxon>
        <taxon>Bacillati</taxon>
        <taxon>Bacillota</taxon>
        <taxon>Clostridia</taxon>
        <taxon>Lachnospirales</taxon>
        <taxon>Lachnospiraceae</taxon>
        <taxon>Anaerocolumna</taxon>
    </lineage>
</organism>
<dbReference type="SUPFAM" id="SSF53850">
    <property type="entry name" value="Periplasmic binding protein-like II"/>
    <property type="match status" value="1"/>
</dbReference>